<dbReference type="PANTHER" id="PTHR14237:SF19">
    <property type="entry name" value="MITOCHONDRIAL AMIDOXIME REDUCING COMPONENT 1"/>
    <property type="match status" value="1"/>
</dbReference>
<dbReference type="InParanoid" id="A0A6J2YVE1"/>
<dbReference type="GO" id="GO:0030170">
    <property type="term" value="F:pyridoxal phosphate binding"/>
    <property type="evidence" value="ECO:0007669"/>
    <property type="project" value="InterPro"/>
</dbReference>
<name>A0A6J2YVE1_SITOR</name>
<accession>A0A6J2YVE1</accession>
<dbReference type="GeneID" id="115891674"/>
<dbReference type="Pfam" id="PF03476">
    <property type="entry name" value="MOSC_N"/>
    <property type="match status" value="1"/>
</dbReference>
<protein>
    <submittedName>
        <fullName evidence="3">Molybdenum cofactor sulfurase-like</fullName>
    </submittedName>
</protein>
<dbReference type="InterPro" id="IPR005302">
    <property type="entry name" value="MoCF_Sase_C"/>
</dbReference>
<evidence type="ECO:0000259" key="1">
    <source>
        <dbReference type="PROSITE" id="PS51340"/>
    </source>
</evidence>
<dbReference type="RefSeq" id="XP_030768083.1">
    <property type="nucleotide sequence ID" value="XM_030912223.1"/>
</dbReference>
<dbReference type="InterPro" id="IPR005303">
    <property type="entry name" value="MOCOS_middle"/>
</dbReference>
<dbReference type="Proteomes" id="UP000504635">
    <property type="component" value="Unplaced"/>
</dbReference>
<feature type="domain" description="MOSC" evidence="1">
    <location>
        <begin position="176"/>
        <end position="328"/>
    </location>
</feature>
<dbReference type="AlphaFoldDB" id="A0A6J2YVE1"/>
<dbReference type="PANTHER" id="PTHR14237">
    <property type="entry name" value="MOLYBDOPTERIN COFACTOR SULFURASE MOSC"/>
    <property type="match status" value="1"/>
</dbReference>
<sequence>MSTFEDADKFLDMIERCFVTKNSIIKDLGLKMLEENSTKSTKILSGTLVNIFLYPIKSCGAYSPKTSWQITSTGLKYDRTWMIVNSNGSCVSQKQVKSMCLIKPVLDLENMKLRLKFEGAKEISISLEIEENRTGNSTTFCNSKVCGDKIQGYDCGDDVAEWLSENLKKPGLRLLKQCDRNKIISRKKSEIEDEPPLSLANKAQYLMINSASIRWLKDKIHSGSDHISFRSLANRFRANFLVDFDKPFVENALDRVFFGDVPFKFSGKCTRCQMICIDQDSGNISKEPLQVLSDEFNGNMCFGIYLNNQNSNESRIISIKSRVTGQIS</sequence>
<evidence type="ECO:0000313" key="3">
    <source>
        <dbReference type="RefSeq" id="XP_030768083.1"/>
    </source>
</evidence>
<proteinExistence type="predicted"/>
<dbReference type="GO" id="GO:0003824">
    <property type="term" value="F:catalytic activity"/>
    <property type="evidence" value="ECO:0007669"/>
    <property type="project" value="InterPro"/>
</dbReference>
<dbReference type="SUPFAM" id="SSF141673">
    <property type="entry name" value="MOSC N-terminal domain-like"/>
    <property type="match status" value="1"/>
</dbReference>
<evidence type="ECO:0000313" key="2">
    <source>
        <dbReference type="Proteomes" id="UP000504635"/>
    </source>
</evidence>
<keyword evidence="2" id="KW-1185">Reference proteome</keyword>
<dbReference type="KEGG" id="soy:115891674"/>
<dbReference type="PROSITE" id="PS51340">
    <property type="entry name" value="MOSC"/>
    <property type="match status" value="1"/>
</dbReference>
<organism evidence="2 3">
    <name type="scientific">Sitophilus oryzae</name>
    <name type="common">Rice weevil</name>
    <name type="synonym">Curculio oryzae</name>
    <dbReference type="NCBI Taxonomy" id="7048"/>
    <lineage>
        <taxon>Eukaryota</taxon>
        <taxon>Metazoa</taxon>
        <taxon>Ecdysozoa</taxon>
        <taxon>Arthropoda</taxon>
        <taxon>Hexapoda</taxon>
        <taxon>Insecta</taxon>
        <taxon>Pterygota</taxon>
        <taxon>Neoptera</taxon>
        <taxon>Endopterygota</taxon>
        <taxon>Coleoptera</taxon>
        <taxon>Polyphaga</taxon>
        <taxon>Cucujiformia</taxon>
        <taxon>Curculionidae</taxon>
        <taxon>Dryophthorinae</taxon>
        <taxon>Sitophilus</taxon>
    </lineage>
</organism>
<dbReference type="OrthoDB" id="420046at2759"/>
<dbReference type="Pfam" id="PF03473">
    <property type="entry name" value="MOSC"/>
    <property type="match status" value="1"/>
</dbReference>
<dbReference type="GO" id="GO:0030151">
    <property type="term" value="F:molybdenum ion binding"/>
    <property type="evidence" value="ECO:0007669"/>
    <property type="project" value="InterPro"/>
</dbReference>
<gene>
    <name evidence="3" type="primary">LOC115891674</name>
</gene>
<reference evidence="3" key="1">
    <citation type="submission" date="2025-08" db="UniProtKB">
        <authorList>
            <consortium name="RefSeq"/>
        </authorList>
    </citation>
    <scope>IDENTIFICATION</scope>
    <source>
        <tissue evidence="3">Gonads</tissue>
    </source>
</reference>